<sequence length="51" mass="5889">MNEWTNEMSDKAIYAVMERCGMLQNESGWFILSIHDAEDGPVCIWGRRVTP</sequence>
<dbReference type="RefSeq" id="WP_305426847.1">
    <property type="nucleotide sequence ID" value="NZ_CP117430.1"/>
</dbReference>
<organism evidence="1 2">
    <name type="scientific">Pseudomonas wuhanensis</name>
    <dbReference type="NCBI Taxonomy" id="2954098"/>
    <lineage>
        <taxon>Bacteria</taxon>
        <taxon>Pseudomonadati</taxon>
        <taxon>Pseudomonadota</taxon>
        <taxon>Gammaproteobacteria</taxon>
        <taxon>Pseudomonadales</taxon>
        <taxon>Pseudomonadaceae</taxon>
        <taxon>Pseudomonas</taxon>
    </lineage>
</organism>
<reference evidence="1 2" key="1">
    <citation type="submission" date="2023-02" db="EMBL/GenBank/DDBJ databases">
        <title>Evolution of Hrp T3SS in non-pathogenic Pseudomonas fluorescens.</title>
        <authorList>
            <person name="Liao K."/>
            <person name="Wei H."/>
            <person name="Gu Y."/>
        </authorList>
    </citation>
    <scope>NUCLEOTIDE SEQUENCE [LARGE SCALE GENOMIC DNA]</scope>
    <source>
        <strain evidence="1 2">FP607</strain>
    </source>
</reference>
<protein>
    <submittedName>
        <fullName evidence="1">Uncharacterized protein</fullName>
    </submittedName>
</protein>
<proteinExistence type="predicted"/>
<accession>A0ABY9H1D7</accession>
<keyword evidence="2" id="KW-1185">Reference proteome</keyword>
<dbReference type="Proteomes" id="UP001230768">
    <property type="component" value="Chromosome"/>
</dbReference>
<gene>
    <name evidence="1" type="ORF">PSH88_14030</name>
</gene>
<dbReference type="EMBL" id="CP117430">
    <property type="protein sequence ID" value="WLI21085.1"/>
    <property type="molecule type" value="Genomic_DNA"/>
</dbReference>
<name>A0ABY9H1D7_9PSED</name>
<evidence type="ECO:0000313" key="2">
    <source>
        <dbReference type="Proteomes" id="UP001230768"/>
    </source>
</evidence>
<evidence type="ECO:0000313" key="1">
    <source>
        <dbReference type="EMBL" id="WLI21085.1"/>
    </source>
</evidence>